<dbReference type="SUPFAM" id="SSF51430">
    <property type="entry name" value="NAD(P)-linked oxidoreductase"/>
    <property type="match status" value="1"/>
</dbReference>
<organism evidence="5">
    <name type="scientific">hydrothermal vent metagenome</name>
    <dbReference type="NCBI Taxonomy" id="652676"/>
    <lineage>
        <taxon>unclassified sequences</taxon>
        <taxon>metagenomes</taxon>
        <taxon>ecological metagenomes</taxon>
    </lineage>
</organism>
<dbReference type="CDD" id="cd19092">
    <property type="entry name" value="AKR_BsYcsN_EcYdhF-like"/>
    <property type="match status" value="1"/>
</dbReference>
<proteinExistence type="inferred from homology"/>
<comment type="similarity">
    <text evidence="3">Belongs to the aldo/keto reductase family. Aldo/keto reductase 2 subfamily.</text>
</comment>
<evidence type="ECO:0000313" key="5">
    <source>
        <dbReference type="EMBL" id="VAW28884.1"/>
    </source>
</evidence>
<protein>
    <submittedName>
        <fullName evidence="5">Oxidoreductase YdhF</fullName>
    </submittedName>
</protein>
<dbReference type="Gene3D" id="3.20.20.100">
    <property type="entry name" value="NADP-dependent oxidoreductase domain"/>
    <property type="match status" value="1"/>
</dbReference>
<evidence type="ECO:0000256" key="2">
    <source>
        <dbReference type="ARBA" id="ARBA00023002"/>
    </source>
</evidence>
<evidence type="ECO:0000259" key="4">
    <source>
        <dbReference type="Pfam" id="PF00248"/>
    </source>
</evidence>
<dbReference type="InterPro" id="IPR050523">
    <property type="entry name" value="AKR_Detox_Biosynth"/>
</dbReference>
<dbReference type="InterPro" id="IPR036812">
    <property type="entry name" value="NAD(P)_OxRdtase_dom_sf"/>
</dbReference>
<evidence type="ECO:0000256" key="1">
    <source>
        <dbReference type="ARBA" id="ARBA00022857"/>
    </source>
</evidence>
<sequence>MEKIKLSPTLEISRFALGFWRLNEWKMSSAELLYFIETVLDTGITTFDHADIYGDFSCEALFGEALKRKPALRQNMQLVTKCGIKPASQKFPERKIGHYDTGYQHVVGSVEQSLKNFHTDYLDLLLIHRPDPLMNPAETARAFEELHQSGKVLNFGVSNFLPADMEMLQAHLSLPLVTNQIEISPVQLEHFQNGNMAYFLQKEIHPMAWSPLAGGKLLHPEDEEGRRIHRKLSELAQRKGTENITALTFAWLLKHPAGIIPVLGTRKLQRIREALEAFNISLSTEEWFEIYIAGLGHRVP</sequence>
<dbReference type="Pfam" id="PF00248">
    <property type="entry name" value="Aldo_ket_red"/>
    <property type="match status" value="1"/>
</dbReference>
<dbReference type="GO" id="GO:0005829">
    <property type="term" value="C:cytosol"/>
    <property type="evidence" value="ECO:0007669"/>
    <property type="project" value="TreeGrafter"/>
</dbReference>
<dbReference type="PANTHER" id="PTHR43364:SF1">
    <property type="entry name" value="OXIDOREDUCTASE YDHF"/>
    <property type="match status" value="1"/>
</dbReference>
<dbReference type="PANTHER" id="PTHR43364">
    <property type="entry name" value="NADH-SPECIFIC METHYLGLYOXAL REDUCTASE-RELATED"/>
    <property type="match status" value="1"/>
</dbReference>
<keyword evidence="1" id="KW-0521">NADP</keyword>
<keyword evidence="2" id="KW-0560">Oxidoreductase</keyword>
<dbReference type="InterPro" id="IPR023210">
    <property type="entry name" value="NADP_OxRdtase_dom"/>
</dbReference>
<dbReference type="FunFam" id="3.20.20.100:FF:000008">
    <property type="entry name" value="Aldo/keto reductase family oxidoreductase"/>
    <property type="match status" value="1"/>
</dbReference>
<feature type="domain" description="NADP-dependent oxidoreductase" evidence="4">
    <location>
        <begin position="16"/>
        <end position="290"/>
    </location>
</feature>
<dbReference type="PRINTS" id="PR00069">
    <property type="entry name" value="ALDKETRDTASE"/>
</dbReference>
<dbReference type="EMBL" id="UOET01000293">
    <property type="protein sequence ID" value="VAW28884.1"/>
    <property type="molecule type" value="Genomic_DNA"/>
</dbReference>
<dbReference type="GO" id="GO:0016491">
    <property type="term" value="F:oxidoreductase activity"/>
    <property type="evidence" value="ECO:0007669"/>
    <property type="project" value="UniProtKB-KW"/>
</dbReference>
<accession>A0A3B0VAF3</accession>
<evidence type="ECO:0000256" key="3">
    <source>
        <dbReference type="ARBA" id="ARBA00038157"/>
    </source>
</evidence>
<dbReference type="InterPro" id="IPR020471">
    <property type="entry name" value="AKR"/>
</dbReference>
<gene>
    <name evidence="5" type="ORF">MNBD_BACTEROID07-2098</name>
</gene>
<name>A0A3B0VAF3_9ZZZZ</name>
<reference evidence="5" key="1">
    <citation type="submission" date="2018-06" db="EMBL/GenBank/DDBJ databases">
        <authorList>
            <person name="Zhirakovskaya E."/>
        </authorList>
    </citation>
    <scope>NUCLEOTIDE SEQUENCE</scope>
</reference>
<dbReference type="AlphaFoldDB" id="A0A3B0VAF3"/>